<comment type="caution">
    <text evidence="2">The sequence shown here is derived from an EMBL/GenBank/DDBJ whole genome shotgun (WGS) entry which is preliminary data.</text>
</comment>
<reference evidence="2 3" key="1">
    <citation type="submission" date="2016-08" db="EMBL/GenBank/DDBJ databases">
        <title>Draft genome of the agarase producing Sphingomonas sp. MCT13.</title>
        <authorList>
            <person name="D'Andrea M.M."/>
            <person name="Rossolini G.M."/>
            <person name="Thaller M.C."/>
        </authorList>
    </citation>
    <scope>NUCLEOTIDE SEQUENCE [LARGE SCALE GENOMIC DNA]</scope>
    <source>
        <strain evidence="2 3">MCT13</strain>
    </source>
</reference>
<dbReference type="AlphaFoldDB" id="A0A1E3LT26"/>
<sequence>MAQMLKRNLIVLTGLAASLAACGPANRGMESINQPVVQRTDYVFDAASDGGYLAPSELQRVAGWLASVRLAYGDRVYVDDPNGSQARAQIAQEAGRYGILLSDPAPVTTGPVQPGTVRVIVSRMKASVPGCPNYTRAGGTEFAASTTSNFGCASNSNLAAMVARPEDLVRGQAGAETVDPNTNFKAIDTLRKAQPTGAGGLKEASGGGGN</sequence>
<evidence type="ECO:0000313" key="3">
    <source>
        <dbReference type="Proteomes" id="UP000094487"/>
    </source>
</evidence>
<evidence type="ECO:0000256" key="1">
    <source>
        <dbReference type="SAM" id="SignalP"/>
    </source>
</evidence>
<feature type="signal peptide" evidence="1">
    <location>
        <begin position="1"/>
        <end position="27"/>
    </location>
</feature>
<dbReference type="PROSITE" id="PS51257">
    <property type="entry name" value="PROKAR_LIPOPROTEIN"/>
    <property type="match status" value="1"/>
</dbReference>
<dbReference type="Proteomes" id="UP000094487">
    <property type="component" value="Unassembled WGS sequence"/>
</dbReference>
<gene>
    <name evidence="2" type="ORF">BFL28_03960</name>
</gene>
<dbReference type="EMBL" id="MDDS01000046">
    <property type="protein sequence ID" value="ODP36873.1"/>
    <property type="molecule type" value="Genomic_DNA"/>
</dbReference>
<accession>A0A1E3LT26</accession>
<dbReference type="InterPro" id="IPR019027">
    <property type="entry name" value="Pilus_biogenesis_CpaD-related"/>
</dbReference>
<keyword evidence="1" id="KW-0732">Signal</keyword>
<dbReference type="Pfam" id="PF09476">
    <property type="entry name" value="Pilus_CpaD"/>
    <property type="match status" value="1"/>
</dbReference>
<organism evidence="2 3">
    <name type="scientific">Sphingomonas turrisvirgatae</name>
    <dbReference type="NCBI Taxonomy" id="1888892"/>
    <lineage>
        <taxon>Bacteria</taxon>
        <taxon>Pseudomonadati</taxon>
        <taxon>Pseudomonadota</taxon>
        <taxon>Alphaproteobacteria</taxon>
        <taxon>Sphingomonadales</taxon>
        <taxon>Sphingomonadaceae</taxon>
        <taxon>Sphingomonas</taxon>
    </lineage>
</organism>
<feature type="chain" id="PRO_5009131977" evidence="1">
    <location>
        <begin position="28"/>
        <end position="210"/>
    </location>
</feature>
<proteinExistence type="predicted"/>
<dbReference type="OrthoDB" id="9802674at2"/>
<keyword evidence="3" id="KW-1185">Reference proteome</keyword>
<name>A0A1E3LT26_9SPHN</name>
<dbReference type="STRING" id="1888892.BFL28_03960"/>
<evidence type="ECO:0000313" key="2">
    <source>
        <dbReference type="EMBL" id="ODP36873.1"/>
    </source>
</evidence>
<protein>
    <submittedName>
        <fullName evidence="2">Pilus assembly protein CpaD</fullName>
    </submittedName>
</protein>